<name>B8DP93_NITV9</name>
<dbReference type="InterPro" id="IPR036737">
    <property type="entry name" value="OmpA-like_sf"/>
</dbReference>
<evidence type="ECO:0000256" key="1">
    <source>
        <dbReference type="ARBA" id="ARBA00004442"/>
    </source>
</evidence>
<dbReference type="SUPFAM" id="SSF53300">
    <property type="entry name" value="vWA-like"/>
    <property type="match status" value="1"/>
</dbReference>
<sequence>MKFSKILTLVAALMLVCAAPAFAAGQSTLVPKISSFDFFVDYSGSMMMSHEKTGKNKMEMTKKLLSAINAKIPALGYEGGLHTFAPSTEIQPVAAWDKASYEKAIKKLNENEDTFARMTPMGTGLQKATYAKAMKRKAAMIMISDGESNLGSDPVGEAKLLLSTNPGLCLHVISMADKPAGQATLDAIAKLNGCAVTANGPELLANEAALDKFVRDVFYEEKAAPAAAAAAPMDEVIVLRSIQFALNSAKLDATATSILVETAAILKSKKGSVEVAGHTCSLGTDEYNQKLSEARAKSVKDFLVKQGVESSRLITKGYGESKPKYDNSTEETRKLNRRVELSFIK</sequence>
<dbReference type="InterPro" id="IPR036465">
    <property type="entry name" value="vWFA_dom_sf"/>
</dbReference>
<evidence type="ECO:0000256" key="5">
    <source>
        <dbReference type="SAM" id="SignalP"/>
    </source>
</evidence>
<accession>B8DP93</accession>
<proteinExistence type="predicted"/>
<dbReference type="PRINTS" id="PR01021">
    <property type="entry name" value="OMPADOMAIN"/>
</dbReference>
<evidence type="ECO:0000313" key="7">
    <source>
        <dbReference type="EMBL" id="ACL07180.1"/>
    </source>
</evidence>
<evidence type="ECO:0000256" key="3">
    <source>
        <dbReference type="ARBA" id="ARBA00023237"/>
    </source>
</evidence>
<dbReference type="PANTHER" id="PTHR30329">
    <property type="entry name" value="STATOR ELEMENT OF FLAGELLAR MOTOR COMPLEX"/>
    <property type="match status" value="1"/>
</dbReference>
<keyword evidence="2 4" id="KW-0472">Membrane</keyword>
<dbReference type="AlphaFoldDB" id="B8DP93"/>
<evidence type="ECO:0000259" key="6">
    <source>
        <dbReference type="PROSITE" id="PS51123"/>
    </source>
</evidence>
<feature type="chain" id="PRO_5002870654" evidence="5">
    <location>
        <begin position="24"/>
        <end position="345"/>
    </location>
</feature>
<comment type="subcellular location">
    <subcellularLocation>
        <location evidence="1">Cell outer membrane</location>
    </subcellularLocation>
</comment>
<dbReference type="GO" id="GO:0009279">
    <property type="term" value="C:cell outer membrane"/>
    <property type="evidence" value="ECO:0007669"/>
    <property type="project" value="UniProtKB-SubCell"/>
</dbReference>
<feature type="domain" description="OmpA-like" evidence="6">
    <location>
        <begin position="233"/>
        <end position="345"/>
    </location>
</feature>
<dbReference type="Gene3D" id="3.40.50.410">
    <property type="entry name" value="von Willebrand factor, type A domain"/>
    <property type="match status" value="1"/>
</dbReference>
<dbReference type="STRING" id="883.DvMF_0221"/>
<dbReference type="SUPFAM" id="SSF103088">
    <property type="entry name" value="OmpA-like"/>
    <property type="match status" value="1"/>
</dbReference>
<dbReference type="eggNOG" id="COG2885">
    <property type="taxonomic scope" value="Bacteria"/>
</dbReference>
<dbReference type="eggNOG" id="COG2304">
    <property type="taxonomic scope" value="Bacteria"/>
</dbReference>
<reference evidence="7" key="1">
    <citation type="submission" date="2008-10" db="EMBL/GenBank/DDBJ databases">
        <title>Complete sequence of Desulfovibrio vulgaris str. 'Miyazaki F'.</title>
        <authorList>
            <person name="Lucas S."/>
            <person name="Copeland A."/>
            <person name="Lapidus A."/>
            <person name="Glavina del Rio T."/>
            <person name="Dalin E."/>
            <person name="Tice H."/>
            <person name="Bruce D."/>
            <person name="Goodwin L."/>
            <person name="Pitluck S."/>
            <person name="Sims D."/>
            <person name="Brettin T."/>
            <person name="Detter J.C."/>
            <person name="Han C."/>
            <person name="Larimer F."/>
            <person name="Land M."/>
            <person name="Hauser L."/>
            <person name="Kyrpides N."/>
            <person name="Mikhailova N."/>
            <person name="Hazen T.C."/>
            <person name="Richardson P."/>
        </authorList>
    </citation>
    <scope>NUCLEOTIDE SEQUENCE</scope>
    <source>
        <strain evidence="7">Miyazaki F</strain>
    </source>
</reference>
<gene>
    <name evidence="7" type="ordered locus">DvMF_0221</name>
</gene>
<dbReference type="HOGENOM" id="CLU_049001_0_0_7"/>
<evidence type="ECO:0000256" key="2">
    <source>
        <dbReference type="ARBA" id="ARBA00023136"/>
    </source>
</evidence>
<organism evidence="7">
    <name type="scientific">Nitratidesulfovibrio vulgaris (strain DSM 19637 / Miyazaki F)</name>
    <name type="common">Desulfovibrio vulgaris</name>
    <dbReference type="NCBI Taxonomy" id="883"/>
    <lineage>
        <taxon>Bacteria</taxon>
        <taxon>Pseudomonadati</taxon>
        <taxon>Thermodesulfobacteriota</taxon>
        <taxon>Desulfovibrionia</taxon>
        <taxon>Desulfovibrionales</taxon>
        <taxon>Desulfovibrionaceae</taxon>
        <taxon>Nitratidesulfovibrio</taxon>
    </lineage>
</organism>
<dbReference type="InterPro" id="IPR050330">
    <property type="entry name" value="Bact_OuterMem_StrucFunc"/>
</dbReference>
<dbReference type="PROSITE" id="PS51123">
    <property type="entry name" value="OMPA_2"/>
    <property type="match status" value="1"/>
</dbReference>
<keyword evidence="3" id="KW-0998">Cell outer membrane</keyword>
<dbReference type="CDD" id="cd07185">
    <property type="entry name" value="OmpA_C-like"/>
    <property type="match status" value="1"/>
</dbReference>
<dbReference type="Pfam" id="PF00691">
    <property type="entry name" value="OmpA"/>
    <property type="match status" value="1"/>
</dbReference>
<dbReference type="KEGG" id="dvm:DvMF_0221"/>
<keyword evidence="5" id="KW-0732">Signal</keyword>
<dbReference type="EMBL" id="CP001197">
    <property type="protein sequence ID" value="ACL07180.1"/>
    <property type="molecule type" value="Genomic_DNA"/>
</dbReference>
<evidence type="ECO:0000256" key="4">
    <source>
        <dbReference type="PROSITE-ProRule" id="PRU00473"/>
    </source>
</evidence>
<protein>
    <submittedName>
        <fullName evidence="7">OmpA/MotB domain protein</fullName>
    </submittedName>
</protein>
<dbReference type="PRINTS" id="PR01023">
    <property type="entry name" value="NAFLGMOTY"/>
</dbReference>
<dbReference type="PANTHER" id="PTHR30329:SF21">
    <property type="entry name" value="LIPOPROTEIN YIAD-RELATED"/>
    <property type="match status" value="1"/>
</dbReference>
<feature type="signal peptide" evidence="5">
    <location>
        <begin position="1"/>
        <end position="23"/>
    </location>
</feature>
<dbReference type="InterPro" id="IPR006664">
    <property type="entry name" value="OMP_bac"/>
</dbReference>
<dbReference type="InterPro" id="IPR006665">
    <property type="entry name" value="OmpA-like"/>
</dbReference>
<dbReference type="Gene3D" id="3.30.1330.60">
    <property type="entry name" value="OmpA-like domain"/>
    <property type="match status" value="1"/>
</dbReference>